<comment type="caution">
    <text evidence="2">The sequence shown here is derived from an EMBL/GenBank/DDBJ whole genome shotgun (WGS) entry which is preliminary data.</text>
</comment>
<keyword evidence="3" id="KW-1185">Reference proteome</keyword>
<dbReference type="RefSeq" id="WP_377464863.1">
    <property type="nucleotide sequence ID" value="NZ_JBHUOP010000001.1"/>
</dbReference>
<name>A0ABW5XDL1_9MICO</name>
<dbReference type="InterPro" id="IPR014457">
    <property type="entry name" value="UCP010260"/>
</dbReference>
<sequence>MNTAPELPVWSQTTSEGFRRTEVSTVIGHGEQCWEQATHDVLRWAIKTRSGFQVSNSSKVSPGTQLTVTARVAGITVVEPITVVRVVEEPDRVGFSYRTRPGHPVTGEEAFIVHRTDTDVILTVRSLTAPSDTQPWRAIYPFLRIVQIVARNRYLRALR</sequence>
<gene>
    <name evidence="2" type="ORF">ACFSYH_02255</name>
</gene>
<evidence type="ECO:0000313" key="3">
    <source>
        <dbReference type="Proteomes" id="UP001597391"/>
    </source>
</evidence>
<dbReference type="Pfam" id="PF09348">
    <property type="entry name" value="DUF1990"/>
    <property type="match status" value="1"/>
</dbReference>
<proteinExistence type="predicted"/>
<organism evidence="2 3">
    <name type="scientific">Populibacterium corticicola</name>
    <dbReference type="NCBI Taxonomy" id="1812826"/>
    <lineage>
        <taxon>Bacteria</taxon>
        <taxon>Bacillati</taxon>
        <taxon>Actinomycetota</taxon>
        <taxon>Actinomycetes</taxon>
        <taxon>Micrococcales</taxon>
        <taxon>Jonesiaceae</taxon>
        <taxon>Populibacterium</taxon>
    </lineage>
</organism>
<accession>A0ABW5XDL1</accession>
<reference evidence="3" key="1">
    <citation type="journal article" date="2019" name="Int. J. Syst. Evol. Microbiol.">
        <title>The Global Catalogue of Microorganisms (GCM) 10K type strain sequencing project: providing services to taxonomists for standard genome sequencing and annotation.</title>
        <authorList>
            <consortium name="The Broad Institute Genomics Platform"/>
            <consortium name="The Broad Institute Genome Sequencing Center for Infectious Disease"/>
            <person name="Wu L."/>
            <person name="Ma J."/>
        </authorList>
    </citation>
    <scope>NUCLEOTIDE SEQUENCE [LARGE SCALE GENOMIC DNA]</scope>
    <source>
        <strain evidence="3">KCTC 33576</strain>
    </source>
</reference>
<dbReference type="InterPro" id="IPR018960">
    <property type="entry name" value="DUF1990"/>
</dbReference>
<feature type="domain" description="DUF1990" evidence="1">
    <location>
        <begin position="13"/>
        <end position="157"/>
    </location>
</feature>
<evidence type="ECO:0000259" key="1">
    <source>
        <dbReference type="Pfam" id="PF09348"/>
    </source>
</evidence>
<protein>
    <submittedName>
        <fullName evidence="2">DUF1990 family protein</fullName>
    </submittedName>
</protein>
<dbReference type="EMBL" id="JBHUOP010000001">
    <property type="protein sequence ID" value="MFD2839395.1"/>
    <property type="molecule type" value="Genomic_DNA"/>
</dbReference>
<dbReference type="Proteomes" id="UP001597391">
    <property type="component" value="Unassembled WGS sequence"/>
</dbReference>
<evidence type="ECO:0000313" key="2">
    <source>
        <dbReference type="EMBL" id="MFD2839395.1"/>
    </source>
</evidence>
<dbReference type="PANTHER" id="PTHR34202">
    <property type="entry name" value="UPF0548 PROTEIN"/>
    <property type="match status" value="1"/>
</dbReference>
<dbReference type="PIRSF" id="PIRSF010260">
    <property type="entry name" value="UCP010260"/>
    <property type="match status" value="1"/>
</dbReference>
<dbReference type="PANTHER" id="PTHR34202:SF1">
    <property type="entry name" value="UPF0548 PROTEIN"/>
    <property type="match status" value="1"/>
</dbReference>